<feature type="compositionally biased region" description="Basic and acidic residues" evidence="2">
    <location>
        <begin position="252"/>
        <end position="274"/>
    </location>
</feature>
<evidence type="ECO:0000256" key="3">
    <source>
        <dbReference type="SAM" id="SignalP"/>
    </source>
</evidence>
<evidence type="ECO:0000256" key="2">
    <source>
        <dbReference type="SAM" id="MobiDB-lite"/>
    </source>
</evidence>
<keyword evidence="3" id="KW-0732">Signal</keyword>
<reference evidence="5 6" key="1">
    <citation type="journal article" date="2013" name="Curr. Biol.">
        <title>The Genome of the Foraminiferan Reticulomyxa filosa.</title>
        <authorList>
            <person name="Glockner G."/>
            <person name="Hulsmann N."/>
            <person name="Schleicher M."/>
            <person name="Noegel A.A."/>
            <person name="Eichinger L."/>
            <person name="Gallinger C."/>
            <person name="Pawlowski J."/>
            <person name="Sierra R."/>
            <person name="Euteneuer U."/>
            <person name="Pillet L."/>
            <person name="Moustafa A."/>
            <person name="Platzer M."/>
            <person name="Groth M."/>
            <person name="Szafranski K."/>
            <person name="Schliwa M."/>
        </authorList>
    </citation>
    <scope>NUCLEOTIDE SEQUENCE [LARGE SCALE GENOMIC DNA]</scope>
</reference>
<evidence type="ECO:0000313" key="5">
    <source>
        <dbReference type="EMBL" id="ETO11699.1"/>
    </source>
</evidence>
<dbReference type="AlphaFoldDB" id="X6MCT8"/>
<keyword evidence="6" id="KW-1185">Reference proteome</keyword>
<name>X6MCT8_RETFI</name>
<organism evidence="5 6">
    <name type="scientific">Reticulomyxa filosa</name>
    <dbReference type="NCBI Taxonomy" id="46433"/>
    <lineage>
        <taxon>Eukaryota</taxon>
        <taxon>Sar</taxon>
        <taxon>Rhizaria</taxon>
        <taxon>Retaria</taxon>
        <taxon>Foraminifera</taxon>
        <taxon>Monothalamids</taxon>
        <taxon>Reticulomyxidae</taxon>
        <taxon>Reticulomyxa</taxon>
    </lineage>
</organism>
<evidence type="ECO:0000256" key="1">
    <source>
        <dbReference type="SAM" id="Coils"/>
    </source>
</evidence>
<comment type="caution">
    <text evidence="5">The sequence shown here is derived from an EMBL/GenBank/DDBJ whole genome shotgun (WGS) entry which is preliminary data.</text>
</comment>
<proteinExistence type="predicted"/>
<dbReference type="EMBL" id="ASPP01022142">
    <property type="protein sequence ID" value="ETO11699.1"/>
    <property type="molecule type" value="Genomic_DNA"/>
</dbReference>
<dbReference type="InterPro" id="IPR027417">
    <property type="entry name" value="P-loop_NTPase"/>
</dbReference>
<feature type="signal peptide" evidence="3">
    <location>
        <begin position="1"/>
        <end position="19"/>
    </location>
</feature>
<dbReference type="Pfam" id="PF05729">
    <property type="entry name" value="NACHT"/>
    <property type="match status" value="1"/>
</dbReference>
<protein>
    <recommendedName>
        <fullName evidence="4">NACHT domain-containing protein</fullName>
    </recommendedName>
</protein>
<dbReference type="InterPro" id="IPR007111">
    <property type="entry name" value="NACHT_NTPase"/>
</dbReference>
<feature type="region of interest" description="Disordered" evidence="2">
    <location>
        <begin position="252"/>
        <end position="275"/>
    </location>
</feature>
<feature type="domain" description="NACHT" evidence="4">
    <location>
        <begin position="313"/>
        <end position="413"/>
    </location>
</feature>
<dbReference type="Gene3D" id="3.40.50.300">
    <property type="entry name" value="P-loop containing nucleotide triphosphate hydrolases"/>
    <property type="match status" value="1"/>
</dbReference>
<accession>X6MCT8</accession>
<dbReference type="Proteomes" id="UP000023152">
    <property type="component" value="Unassembled WGS sequence"/>
</dbReference>
<gene>
    <name evidence="5" type="ORF">RFI_25677</name>
</gene>
<evidence type="ECO:0000313" key="6">
    <source>
        <dbReference type="Proteomes" id="UP000023152"/>
    </source>
</evidence>
<evidence type="ECO:0000259" key="4">
    <source>
        <dbReference type="Pfam" id="PF05729"/>
    </source>
</evidence>
<sequence length="440" mass="51141">MKAIIICHLSLLILAIFYCQKSPLVIFSLSDNKLQSILTKEKILTPFFFKRKIAQPIVYQKEKHNPSLHSIQTTNFLLQVSNPVAVSLVLKLQKKKKVQTRTYVSTNKGNSFQHSKSQHFIYNLKLRRKNITITFLTYIFLRILKHGKKIKTTDTIADARRAKQKISEKALVNEISRSTEKNEETNENIYTNKTLEIKKDNENKELNVMKKKLKQHYQSQDKLSPLFDNPEQSIDTCYIRLTLLIQQQFHQQKDKMVNNQEKRKSKEENGEKNGKWTNSLDYSLIYGNQTENIELQDIWNDKQKGLKICHIGIRGEAGSGKSVLSQRVVYLWGNGQMLNHQFQYLLHIPLRKIINGFYHINDNCDDQRKDQTIVNELHIPQWDLNDTKCIINSMNGLLLLLGGFDGIANEIQNNTIYNYGCNIALQIKDVIELFMDGLVD</sequence>
<keyword evidence="1" id="KW-0175">Coiled coil</keyword>
<feature type="coiled-coil region" evidence="1">
    <location>
        <begin position="168"/>
        <end position="212"/>
    </location>
</feature>
<feature type="chain" id="PRO_5004975655" description="NACHT domain-containing protein" evidence="3">
    <location>
        <begin position="20"/>
        <end position="440"/>
    </location>
</feature>